<protein>
    <submittedName>
        <fullName evidence="3">RcpC/CpaB family pilus assembly protein</fullName>
    </submittedName>
</protein>
<gene>
    <name evidence="3" type="ORF">NL394_15520</name>
</gene>
<reference evidence="3" key="1">
    <citation type="submission" date="2022-07" db="EMBL/GenBank/DDBJ databases">
        <authorList>
            <person name="Wu T."/>
        </authorList>
    </citation>
    <scope>NUCLEOTIDE SEQUENCE</scope>
    <source>
        <strain evidence="3">SD-1</strain>
    </source>
</reference>
<organism evidence="3 4">
    <name type="scientific">Paenarthrobacter ureafaciens</name>
    <dbReference type="NCBI Taxonomy" id="37931"/>
    <lineage>
        <taxon>Bacteria</taxon>
        <taxon>Bacillati</taxon>
        <taxon>Actinomycetota</taxon>
        <taxon>Actinomycetes</taxon>
        <taxon>Micrococcales</taxon>
        <taxon>Micrococcaceae</taxon>
        <taxon>Paenarthrobacter</taxon>
    </lineage>
</organism>
<dbReference type="GeneID" id="79884103"/>
<keyword evidence="4" id="KW-1185">Reference proteome</keyword>
<feature type="region of interest" description="Disordered" evidence="1">
    <location>
        <begin position="1"/>
        <end position="38"/>
    </location>
</feature>
<dbReference type="EMBL" id="CP101185">
    <property type="protein sequence ID" value="UYV96454.1"/>
    <property type="molecule type" value="Genomic_DNA"/>
</dbReference>
<dbReference type="InterPro" id="IPR031571">
    <property type="entry name" value="RcpC_dom"/>
</dbReference>
<dbReference type="InterPro" id="IPR013974">
    <property type="entry name" value="SAF"/>
</dbReference>
<accession>A0AAX3EER6</accession>
<dbReference type="Proteomes" id="UP001163293">
    <property type="component" value="Chromosome"/>
</dbReference>
<name>A0AAX3EER6_PAEUR</name>
<dbReference type="SMART" id="SM00858">
    <property type="entry name" value="SAF"/>
    <property type="match status" value="1"/>
</dbReference>
<dbReference type="Pfam" id="PF16976">
    <property type="entry name" value="RcpC"/>
    <property type="match status" value="1"/>
</dbReference>
<evidence type="ECO:0000313" key="4">
    <source>
        <dbReference type="Proteomes" id="UP001163293"/>
    </source>
</evidence>
<evidence type="ECO:0000259" key="2">
    <source>
        <dbReference type="SMART" id="SM00858"/>
    </source>
</evidence>
<evidence type="ECO:0000256" key="1">
    <source>
        <dbReference type="SAM" id="MobiDB-lite"/>
    </source>
</evidence>
<sequence>MPLKPPSAPRFRTRQTPFGTRRHQGTTRTTDPSGHGQHWTATAASFGARHRRLTVALLLCLATGIAVQQLTPVPEQQVSIVVSARDLPVGASVSEADFITAGIPRSASFPGAIEDPARLQGRQLAAPLAKGQIPTETSFLGPGLLTGAPPGSAAVPLRMADPASIRLLSPGQLISVILSASEASASSPRHDVLAGAVPVLWTSAQGDAPGQWPGTSEADGLVVVAADPQQAEKLAGASTHGKLFFMLVHGPQSGPPDTAE</sequence>
<evidence type="ECO:0000313" key="3">
    <source>
        <dbReference type="EMBL" id="UYV96454.1"/>
    </source>
</evidence>
<proteinExistence type="predicted"/>
<dbReference type="AlphaFoldDB" id="A0AAX3EER6"/>
<dbReference type="RefSeq" id="WP_079941116.1">
    <property type="nucleotide sequence ID" value="NZ_BDMH01000003.1"/>
</dbReference>
<feature type="domain" description="SAF" evidence="2">
    <location>
        <begin position="78"/>
        <end position="140"/>
    </location>
</feature>
<dbReference type="CDD" id="cd11614">
    <property type="entry name" value="SAF_CpaB_FlgA_like"/>
    <property type="match status" value="1"/>
</dbReference>